<dbReference type="SUPFAM" id="SSF56176">
    <property type="entry name" value="FAD-binding/transporter-associated domain-like"/>
    <property type="match status" value="1"/>
</dbReference>
<keyword evidence="6" id="KW-0560">Oxidoreductase</keyword>
<dbReference type="AlphaFoldDB" id="A0A1G2RK43"/>
<comment type="similarity">
    <text evidence="2">Belongs to the FAD-binding oxidoreductase/transferase type 4 family.</text>
</comment>
<evidence type="ECO:0000259" key="8">
    <source>
        <dbReference type="PROSITE" id="PS51387"/>
    </source>
</evidence>
<dbReference type="InterPro" id="IPR004113">
    <property type="entry name" value="FAD-bd_oxidored_4_C"/>
</dbReference>
<dbReference type="Pfam" id="PF02913">
    <property type="entry name" value="FAD-oxidase_C"/>
    <property type="match status" value="1"/>
</dbReference>
<evidence type="ECO:0000256" key="3">
    <source>
        <dbReference type="ARBA" id="ARBA00022630"/>
    </source>
</evidence>
<dbReference type="GO" id="GO:0071949">
    <property type="term" value="F:FAD binding"/>
    <property type="evidence" value="ECO:0007669"/>
    <property type="project" value="InterPro"/>
</dbReference>
<dbReference type="Gene3D" id="3.30.465.10">
    <property type="match status" value="2"/>
</dbReference>
<dbReference type="GO" id="GO:1903457">
    <property type="term" value="P:lactate catabolic process"/>
    <property type="evidence" value="ECO:0007669"/>
    <property type="project" value="TreeGrafter"/>
</dbReference>
<name>A0A1G2RK43_9BACT</name>
<evidence type="ECO:0000256" key="2">
    <source>
        <dbReference type="ARBA" id="ARBA00008000"/>
    </source>
</evidence>
<dbReference type="PANTHER" id="PTHR11748:SF111">
    <property type="entry name" value="D-LACTATE DEHYDROGENASE, MITOCHONDRIAL-RELATED"/>
    <property type="match status" value="1"/>
</dbReference>
<sequence length="552" mass="63331">MREELQKIINGEVADDEETVREYSKDYSIFTVKPQTVVFPRDEQDIKKLVAFAQKERSRERSISITARSAGTCMSGGPLSDSIVVVFTRHFNKLKELKKLNSEEGYAVVQPGMYYRDFEKKALKKGLILQSYPASREICAVGGMVANGGGGENSLRYGKTERFVQELKVVLRDGKEYAFRPLGQAALAKKMAASGLEGEVYRTMFKIVEDNYQLLQKAKPRVSKNSAGYALWDVWNREKGIFDLTKLFVGSQGTLGIITEIKFRLVRPYPYSTLLVIFLKDIKPLPRIVERVLECGPESFESYDDKTLKLALRFLPGFIRLLKGNIFSLAWQFLPEFKMFLTGGMPKLVLFAEFAGDDEQETRRQAEVAQATLRDLGLDTRITKSQKEVHKYFTVRRESFKLLHEHAKNRRTVPFIDDIVVAPEYLPEFFPRLQAILKPYSKYMMYTIAGHVGDGNFHIIPLMDMRKPKSREIIPEIMKKAHSLIFKYKGSFTGEHNDGIIRSPYLKDMYGQKVYKLFEETKKLFDPEGIFNPRKKVGATVQYAMDHIISEN</sequence>
<evidence type="ECO:0000256" key="7">
    <source>
        <dbReference type="ARBA" id="ARBA00038897"/>
    </source>
</evidence>
<feature type="domain" description="FAD-binding PCMH-type" evidence="8">
    <location>
        <begin position="30"/>
        <end position="268"/>
    </location>
</feature>
<keyword evidence="5" id="KW-0809">Transit peptide</keyword>
<organism evidence="9 10">
    <name type="scientific">Candidatus Wildermuthbacteria bacterium RIFCSPLOWO2_01_FULL_48_29</name>
    <dbReference type="NCBI Taxonomy" id="1802462"/>
    <lineage>
        <taxon>Bacteria</taxon>
        <taxon>Candidatus Wildermuthiibacteriota</taxon>
    </lineage>
</organism>
<gene>
    <name evidence="9" type="ORF">A2940_00690</name>
</gene>
<dbReference type="Gene3D" id="1.10.45.10">
    <property type="entry name" value="Vanillyl-alcohol Oxidase, Chain A, domain 4"/>
    <property type="match status" value="1"/>
</dbReference>
<evidence type="ECO:0000313" key="10">
    <source>
        <dbReference type="Proteomes" id="UP000178421"/>
    </source>
</evidence>
<accession>A0A1G2RK43</accession>
<evidence type="ECO:0000256" key="1">
    <source>
        <dbReference type="ARBA" id="ARBA00001974"/>
    </source>
</evidence>
<dbReference type="InterPro" id="IPR016164">
    <property type="entry name" value="FAD-linked_Oxase-like_C"/>
</dbReference>
<dbReference type="Pfam" id="PF01565">
    <property type="entry name" value="FAD_binding_4"/>
    <property type="match status" value="1"/>
</dbReference>
<protein>
    <recommendedName>
        <fullName evidence="7">D-lactate dehydrogenase (cytochrome)</fullName>
        <ecNumber evidence="7">1.1.2.4</ecNumber>
    </recommendedName>
</protein>
<keyword evidence="4" id="KW-0274">FAD</keyword>
<evidence type="ECO:0000256" key="4">
    <source>
        <dbReference type="ARBA" id="ARBA00022827"/>
    </source>
</evidence>
<evidence type="ECO:0000313" key="9">
    <source>
        <dbReference type="EMBL" id="OHA73147.1"/>
    </source>
</evidence>
<dbReference type="SUPFAM" id="SSF55103">
    <property type="entry name" value="FAD-linked oxidases, C-terminal domain"/>
    <property type="match status" value="1"/>
</dbReference>
<evidence type="ECO:0000256" key="5">
    <source>
        <dbReference type="ARBA" id="ARBA00022946"/>
    </source>
</evidence>
<keyword evidence="3" id="KW-0285">Flavoprotein</keyword>
<dbReference type="GO" id="GO:0008720">
    <property type="term" value="F:D-lactate dehydrogenase (NAD+) activity"/>
    <property type="evidence" value="ECO:0007669"/>
    <property type="project" value="TreeGrafter"/>
</dbReference>
<dbReference type="InterPro" id="IPR016166">
    <property type="entry name" value="FAD-bd_PCMH"/>
</dbReference>
<dbReference type="EMBL" id="MHUH01000022">
    <property type="protein sequence ID" value="OHA73147.1"/>
    <property type="molecule type" value="Genomic_DNA"/>
</dbReference>
<dbReference type="InterPro" id="IPR006094">
    <property type="entry name" value="Oxid_FAD_bind_N"/>
</dbReference>
<dbReference type="GO" id="GO:0004458">
    <property type="term" value="F:D-lactate dehydrogenase (cytochrome) activity"/>
    <property type="evidence" value="ECO:0007669"/>
    <property type="project" value="UniProtKB-EC"/>
</dbReference>
<dbReference type="EC" id="1.1.2.4" evidence="7"/>
<dbReference type="Proteomes" id="UP000178421">
    <property type="component" value="Unassembled WGS sequence"/>
</dbReference>
<dbReference type="InterPro" id="IPR016169">
    <property type="entry name" value="FAD-bd_PCMH_sub2"/>
</dbReference>
<comment type="caution">
    <text evidence="9">The sequence shown here is derived from an EMBL/GenBank/DDBJ whole genome shotgun (WGS) entry which is preliminary data.</text>
</comment>
<dbReference type="PANTHER" id="PTHR11748">
    <property type="entry name" value="D-LACTATE DEHYDROGENASE"/>
    <property type="match status" value="1"/>
</dbReference>
<comment type="cofactor">
    <cofactor evidence="1">
        <name>FAD</name>
        <dbReference type="ChEBI" id="CHEBI:57692"/>
    </cofactor>
</comment>
<proteinExistence type="inferred from homology"/>
<dbReference type="PROSITE" id="PS51387">
    <property type="entry name" value="FAD_PCMH"/>
    <property type="match status" value="1"/>
</dbReference>
<reference evidence="9 10" key="1">
    <citation type="journal article" date="2016" name="Nat. Commun.">
        <title>Thousands of microbial genomes shed light on interconnected biogeochemical processes in an aquifer system.</title>
        <authorList>
            <person name="Anantharaman K."/>
            <person name="Brown C.T."/>
            <person name="Hug L.A."/>
            <person name="Sharon I."/>
            <person name="Castelle C.J."/>
            <person name="Probst A.J."/>
            <person name="Thomas B.C."/>
            <person name="Singh A."/>
            <person name="Wilkins M.J."/>
            <person name="Karaoz U."/>
            <person name="Brodie E.L."/>
            <person name="Williams K.H."/>
            <person name="Hubbard S.S."/>
            <person name="Banfield J.F."/>
        </authorList>
    </citation>
    <scope>NUCLEOTIDE SEQUENCE [LARGE SCALE GENOMIC DNA]</scope>
</reference>
<dbReference type="Gene3D" id="3.30.70.2740">
    <property type="match status" value="1"/>
</dbReference>
<evidence type="ECO:0000256" key="6">
    <source>
        <dbReference type="ARBA" id="ARBA00023002"/>
    </source>
</evidence>
<dbReference type="InterPro" id="IPR016171">
    <property type="entry name" value="Vanillyl_alc_oxidase_C-sub2"/>
</dbReference>
<dbReference type="InterPro" id="IPR036318">
    <property type="entry name" value="FAD-bd_PCMH-like_sf"/>
</dbReference>